<dbReference type="GO" id="GO:0048738">
    <property type="term" value="P:cardiac muscle tissue development"/>
    <property type="evidence" value="ECO:0007669"/>
    <property type="project" value="TreeGrafter"/>
</dbReference>
<evidence type="ECO:0000259" key="2">
    <source>
        <dbReference type="PROSITE" id="PS50853"/>
    </source>
</evidence>
<dbReference type="Proteomes" id="UP000018467">
    <property type="component" value="Unassembled WGS sequence"/>
</dbReference>
<dbReference type="GO" id="GO:0031430">
    <property type="term" value="C:M band"/>
    <property type="evidence" value="ECO:0007669"/>
    <property type="project" value="TreeGrafter"/>
</dbReference>
<protein>
    <recommendedName>
        <fullName evidence="2">Fibronectin type-III domain-containing protein</fullName>
    </recommendedName>
</protein>
<dbReference type="PANTHER" id="PTHR14340:SF13">
    <property type="entry name" value="TITIN"/>
    <property type="match status" value="1"/>
</dbReference>
<dbReference type="AlphaFoldDB" id="A0A3B1IHQ2"/>
<sequence>MLASIAPSFQTQLVRQQWILELFTILSIKEAAREDGGMYGINVSNSAGQKDATIEIITLDKPGPPSGPVRFDEVTRSSVKLSWDPPKFTGGCSVSNYIVQKRDTTTTTWENVSVSVARTSMKVLRLKPGAEYQFRIIAQNRYGKSYALDSSSVVAQYPYREPGPPGTPFVATLSRDHMVVEWHEPVSDGGILLPGSEWLP</sequence>
<feature type="domain" description="Fibronectin type-III" evidence="2">
    <location>
        <begin position="64"/>
        <end position="158"/>
    </location>
</feature>
<dbReference type="InParanoid" id="A0A3B1IHQ2"/>
<dbReference type="Pfam" id="PF00041">
    <property type="entry name" value="fn3"/>
    <property type="match status" value="1"/>
</dbReference>
<evidence type="ECO:0000256" key="1">
    <source>
        <dbReference type="ARBA" id="ARBA00023319"/>
    </source>
</evidence>
<dbReference type="Ensembl" id="ENSAMXT00000056405.1">
    <property type="protein sequence ID" value="ENSAMXP00000029085.1"/>
    <property type="gene ID" value="ENSAMXG00000039757.1"/>
</dbReference>
<dbReference type="InterPro" id="IPR013783">
    <property type="entry name" value="Ig-like_fold"/>
</dbReference>
<name>A0A3B1IHQ2_ASTMX</name>
<dbReference type="Bgee" id="ENSAMXG00000039757">
    <property type="expression patterns" value="Expressed in muscle tissue and 5 other cell types or tissues"/>
</dbReference>
<organism evidence="3 4">
    <name type="scientific">Astyanax mexicanus</name>
    <name type="common">Blind cave fish</name>
    <name type="synonym">Astyanax fasciatus mexicanus</name>
    <dbReference type="NCBI Taxonomy" id="7994"/>
    <lineage>
        <taxon>Eukaryota</taxon>
        <taxon>Metazoa</taxon>
        <taxon>Chordata</taxon>
        <taxon>Craniata</taxon>
        <taxon>Vertebrata</taxon>
        <taxon>Euteleostomi</taxon>
        <taxon>Actinopterygii</taxon>
        <taxon>Neopterygii</taxon>
        <taxon>Teleostei</taxon>
        <taxon>Ostariophysi</taxon>
        <taxon>Characiformes</taxon>
        <taxon>Characoidei</taxon>
        <taxon>Acestrorhamphidae</taxon>
        <taxon>Acestrorhamphinae</taxon>
        <taxon>Astyanax</taxon>
    </lineage>
</organism>
<accession>A0A3B1IHQ2</accession>
<dbReference type="PRINTS" id="PR00014">
    <property type="entry name" value="FNTYPEIII"/>
</dbReference>
<dbReference type="FunFam" id="2.60.40.10:FF:000003">
    <property type="entry name" value="Titin isoform E"/>
    <property type="match status" value="1"/>
</dbReference>
<dbReference type="SMART" id="SM00060">
    <property type="entry name" value="FN3"/>
    <property type="match status" value="1"/>
</dbReference>
<dbReference type="InterPro" id="IPR036116">
    <property type="entry name" value="FN3_sf"/>
</dbReference>
<dbReference type="Gene3D" id="2.60.40.10">
    <property type="entry name" value="Immunoglobulins"/>
    <property type="match status" value="2"/>
</dbReference>
<dbReference type="CDD" id="cd00063">
    <property type="entry name" value="FN3"/>
    <property type="match status" value="1"/>
</dbReference>
<evidence type="ECO:0000313" key="4">
    <source>
        <dbReference type="Proteomes" id="UP000018467"/>
    </source>
</evidence>
<dbReference type="InterPro" id="IPR036179">
    <property type="entry name" value="Ig-like_dom_sf"/>
</dbReference>
<dbReference type="SUPFAM" id="SSF49265">
    <property type="entry name" value="Fibronectin type III"/>
    <property type="match status" value="1"/>
</dbReference>
<dbReference type="PANTHER" id="PTHR14340">
    <property type="entry name" value="MICROFIBRIL-ASSOCIATED GLYCOPROTEIN 3"/>
    <property type="match status" value="1"/>
</dbReference>
<dbReference type="SUPFAM" id="SSF48726">
    <property type="entry name" value="Immunoglobulin"/>
    <property type="match status" value="1"/>
</dbReference>
<reference evidence="4" key="2">
    <citation type="journal article" date="2014" name="Nat. Commun.">
        <title>The cavefish genome reveals candidate genes for eye loss.</title>
        <authorList>
            <person name="McGaugh S.E."/>
            <person name="Gross J.B."/>
            <person name="Aken B."/>
            <person name="Blin M."/>
            <person name="Borowsky R."/>
            <person name="Chalopin D."/>
            <person name="Hinaux H."/>
            <person name="Jeffery W.R."/>
            <person name="Keene A."/>
            <person name="Ma L."/>
            <person name="Minx P."/>
            <person name="Murphy D."/>
            <person name="O'Quin K.E."/>
            <person name="Retaux S."/>
            <person name="Rohner N."/>
            <person name="Searle S.M."/>
            <person name="Stahl B.A."/>
            <person name="Tabin C."/>
            <person name="Volff J.N."/>
            <person name="Yoshizawa M."/>
            <person name="Warren W.C."/>
        </authorList>
    </citation>
    <scope>NUCLEOTIDE SEQUENCE [LARGE SCALE GENOMIC DNA]</scope>
    <source>
        <strain evidence="4">female</strain>
    </source>
</reference>
<dbReference type="GeneTree" id="ENSGT01150000286978"/>
<reference evidence="3" key="3">
    <citation type="submission" date="2025-08" db="UniProtKB">
        <authorList>
            <consortium name="Ensembl"/>
        </authorList>
    </citation>
    <scope>IDENTIFICATION</scope>
</reference>
<reference evidence="4" key="1">
    <citation type="submission" date="2013-03" db="EMBL/GenBank/DDBJ databases">
        <authorList>
            <person name="Jeffery W."/>
            <person name="Warren W."/>
            <person name="Wilson R.K."/>
        </authorList>
    </citation>
    <scope>NUCLEOTIDE SEQUENCE</scope>
    <source>
        <strain evidence="4">female</strain>
    </source>
</reference>
<dbReference type="InterPro" id="IPR003961">
    <property type="entry name" value="FN3_dom"/>
</dbReference>
<dbReference type="STRING" id="7994.ENSAMXP00000029085"/>
<dbReference type="PROSITE" id="PS50853">
    <property type="entry name" value="FN3"/>
    <property type="match status" value="1"/>
</dbReference>
<reference evidence="3" key="4">
    <citation type="submission" date="2025-09" db="UniProtKB">
        <authorList>
            <consortium name="Ensembl"/>
        </authorList>
    </citation>
    <scope>IDENTIFICATION</scope>
</reference>
<dbReference type="GO" id="GO:0008307">
    <property type="term" value="F:structural constituent of muscle"/>
    <property type="evidence" value="ECO:0007669"/>
    <property type="project" value="TreeGrafter"/>
</dbReference>
<proteinExistence type="predicted"/>
<keyword evidence="4" id="KW-1185">Reference proteome</keyword>
<evidence type="ECO:0000313" key="3">
    <source>
        <dbReference type="Ensembl" id="ENSAMXP00000029085.1"/>
    </source>
</evidence>
<keyword evidence="1" id="KW-0393">Immunoglobulin domain</keyword>
<dbReference type="GO" id="GO:0045214">
    <property type="term" value="P:sarcomere organization"/>
    <property type="evidence" value="ECO:0007669"/>
    <property type="project" value="TreeGrafter"/>
</dbReference>